<dbReference type="OrthoDB" id="21471at2759"/>
<reference evidence="1" key="2">
    <citation type="submission" date="2019-07" db="EMBL/GenBank/DDBJ databases">
        <authorList>
            <person name="Yang Y."/>
            <person name="Bocs S."/>
            <person name="Baudouin L."/>
        </authorList>
    </citation>
    <scope>NUCLEOTIDE SEQUENCE</scope>
    <source>
        <tissue evidence="1">Spear leaf of Hainan Tall coconut</tissue>
    </source>
</reference>
<gene>
    <name evidence="1" type="ORF">COCNU_01G014490</name>
</gene>
<organism evidence="1 2">
    <name type="scientific">Cocos nucifera</name>
    <name type="common">Coconut palm</name>
    <dbReference type="NCBI Taxonomy" id="13894"/>
    <lineage>
        <taxon>Eukaryota</taxon>
        <taxon>Viridiplantae</taxon>
        <taxon>Streptophyta</taxon>
        <taxon>Embryophyta</taxon>
        <taxon>Tracheophyta</taxon>
        <taxon>Spermatophyta</taxon>
        <taxon>Magnoliopsida</taxon>
        <taxon>Liliopsida</taxon>
        <taxon>Arecaceae</taxon>
        <taxon>Arecoideae</taxon>
        <taxon>Cocoseae</taxon>
        <taxon>Attaleinae</taxon>
        <taxon>Cocos</taxon>
    </lineage>
</organism>
<dbReference type="EMBL" id="CM017872">
    <property type="protein sequence ID" value="KAG1327515.1"/>
    <property type="molecule type" value="Genomic_DNA"/>
</dbReference>
<dbReference type="InterPro" id="IPR039301">
    <property type="entry name" value="Sip5/DA2"/>
</dbReference>
<dbReference type="PANTHER" id="PTHR31315">
    <property type="entry name" value="PROTEIN SIP5"/>
    <property type="match status" value="1"/>
</dbReference>
<accession>A0A8K0HWI8</accession>
<evidence type="ECO:0000313" key="2">
    <source>
        <dbReference type="Proteomes" id="UP000797356"/>
    </source>
</evidence>
<dbReference type="PANTHER" id="PTHR31315:SF1">
    <property type="entry name" value="PROTEIN SIP5"/>
    <property type="match status" value="1"/>
</dbReference>
<proteinExistence type="predicted"/>
<sequence length="290" mass="32414">MGNRMCRSRRRPVEERLTRPQRLVRQSSDVDYKKLRKLIRSQKLAPCFDALDDPDLGDLEECPICFFYFPSLNRSRCCSKGICTECFLQMKPSDITRPVHCPFCKTAYYGVEYRGARSMEEKALEQAEEQKIIEAKIRMHCESQNVVQVMPAGQTCSLLEVGGPSSGPDYGRVTSDPGCSSLMQESFDGDTSSAPNACRRHEELGMDLEEIMVMEAIWQSLQDSRFHPSGTNQTSGSNAIVGLDGGIQESDTTTSCLLSTDQVEFSYSDSLAEGVTVDISQRRYSAATYL</sequence>
<keyword evidence="2" id="KW-1185">Reference proteome</keyword>
<dbReference type="Proteomes" id="UP000797356">
    <property type="component" value="Chromosome 1"/>
</dbReference>
<dbReference type="GO" id="GO:0005737">
    <property type="term" value="C:cytoplasm"/>
    <property type="evidence" value="ECO:0007669"/>
    <property type="project" value="TreeGrafter"/>
</dbReference>
<dbReference type="AlphaFoldDB" id="A0A8K0HWI8"/>
<name>A0A8K0HWI8_COCNU</name>
<evidence type="ECO:0000313" key="1">
    <source>
        <dbReference type="EMBL" id="KAG1327515.1"/>
    </source>
</evidence>
<protein>
    <submittedName>
        <fullName evidence="1">E3 ubiquitin-protein ligase GW2</fullName>
    </submittedName>
</protein>
<dbReference type="SUPFAM" id="SSF57850">
    <property type="entry name" value="RING/U-box"/>
    <property type="match status" value="1"/>
</dbReference>
<comment type="caution">
    <text evidence="1">The sequence shown here is derived from an EMBL/GenBank/DDBJ whole genome shotgun (WGS) entry which is preliminary data.</text>
</comment>
<reference evidence="1" key="1">
    <citation type="journal article" date="2017" name="Gigascience">
        <title>The genome draft of coconut (Cocos nucifera).</title>
        <authorList>
            <person name="Xiao Y."/>
            <person name="Xu P."/>
            <person name="Fan H."/>
            <person name="Baudouin L."/>
            <person name="Xia W."/>
            <person name="Bocs S."/>
            <person name="Xu J."/>
            <person name="Li Q."/>
            <person name="Guo A."/>
            <person name="Zhou L."/>
            <person name="Li J."/>
            <person name="Wu Y."/>
            <person name="Ma Z."/>
            <person name="Armero A."/>
            <person name="Issali A.E."/>
            <person name="Liu N."/>
            <person name="Peng M."/>
            <person name="Yang Y."/>
        </authorList>
    </citation>
    <scope>NUCLEOTIDE SEQUENCE</scope>
    <source>
        <tissue evidence="1">Spear leaf of Hainan Tall coconut</tissue>
    </source>
</reference>